<dbReference type="InterPro" id="IPR038765">
    <property type="entry name" value="Papain-like_cys_pep_sf"/>
</dbReference>
<keyword evidence="5" id="KW-0067">ATP-binding</keyword>
<dbReference type="Pfam" id="PF13304">
    <property type="entry name" value="AAA_21"/>
    <property type="match status" value="1"/>
</dbReference>
<dbReference type="Pfam" id="PF02902">
    <property type="entry name" value="Peptidase_C48"/>
    <property type="match status" value="2"/>
</dbReference>
<evidence type="ECO:0000259" key="7">
    <source>
        <dbReference type="Pfam" id="PF13304"/>
    </source>
</evidence>
<dbReference type="CTD" id="6752020"/>
<dbReference type="InterPro" id="IPR003959">
    <property type="entry name" value="ATPase_AAA_core"/>
</dbReference>
<comment type="similarity">
    <text evidence="1">Belongs to the peptidase C48 family.</text>
</comment>
<keyword evidence="9" id="KW-1185">Reference proteome</keyword>
<accession>B3RR42</accession>
<dbReference type="RefSeq" id="XP_002110807.1">
    <property type="nucleotide sequence ID" value="XM_002110771.1"/>
</dbReference>
<protein>
    <recommendedName>
        <fullName evidence="10">Ubiquitin-like protease family profile domain-containing protein</fullName>
    </recommendedName>
</protein>
<dbReference type="PANTHER" id="PTHR43204:SF1">
    <property type="entry name" value="ABC TRANSPORTER I FAMILY MEMBER 6, CHLOROPLASTIC"/>
    <property type="match status" value="1"/>
</dbReference>
<keyword evidence="2" id="KW-0645">Protease</keyword>
<dbReference type="SUPFAM" id="SSF54001">
    <property type="entry name" value="Cysteine proteinases"/>
    <property type="match status" value="3"/>
</dbReference>
<organism evidence="8 9">
    <name type="scientific">Trichoplax adhaerens</name>
    <name type="common">Trichoplax reptans</name>
    <dbReference type="NCBI Taxonomy" id="10228"/>
    <lineage>
        <taxon>Eukaryota</taxon>
        <taxon>Metazoa</taxon>
        <taxon>Placozoa</taxon>
        <taxon>Uniplacotomia</taxon>
        <taxon>Trichoplacea</taxon>
        <taxon>Trichoplacidae</taxon>
        <taxon>Trichoplax</taxon>
    </lineage>
</organism>
<dbReference type="GeneID" id="6752020"/>
<dbReference type="KEGG" id="tad:TRIADDRAFT_54103"/>
<keyword evidence="3" id="KW-0547">Nucleotide-binding</keyword>
<gene>
    <name evidence="8" type="ORF">TRIADDRAFT_54103</name>
</gene>
<dbReference type="HOGENOM" id="CLU_251023_0_0_1"/>
<sequence>MDEWLNKDDIGYLLYTKYKGLLNDSFDDILPAVDAPDNIKMNLLVERIKFSIKSKSRFIIAPIVFKTKEWVVVKSIIERAIAGPKSDIIDLSFTEPLQKDKSTCSTRMLEAIHAIIDESYLINHVKKSICKALKNSDIKGDHEEILRNSSNNGLLKDTIDHSLNSRYLISYHLLPVVEINILLPACLQIKDHNKDKRFIIVPIRFGDRHWGVLVIDQIFQTKQSVFVFSSLDEKDPNFSVVKEIVDRSFSNPKLINLVTVPCKQMSNDSTCGTLLLEAIKIIIQARQANTDENQIRTIVGDCLKKIQIKKVHSLNVHISKVSQKPDQKFLNDTTILDLLANWDQSDSYHILPVIVVNGKPFVKDNLPTRIKRKRFTISPFKLRNDHWVALVIDKNSQSSYFFDSLGQSTETQSVVKKFMTEKYRNWNTIDLSSEELKQEENATCGTWMLEAIKAMIQAISGNCEAEYMVKDSVHRFLKMANINKIHIDNLTKQRQYSDEKDKDVINDGYLGIDDLRHLLHSSLIPYKVLSAMTVKDSNLSKLIIKSMKSNDKHCIIAPIQIENNHWVALVIKQNIGAKPSVFYFDSHSTYEDNLRDIRQNIDQNGKKFDIVVLEFKRNNRCNYACGIQMMEAINCIINEVANGPTDGQIIKVNVCKSLAKKNIEEIHKNNLQIKNVKLCEGFSDKECRKPGYLVRMQFMDNKTNVKNLHAPFCWRNIPKLAVITGKNGCGKTALLDAIRQGHDTKTDKSVKQDYGIELDVSGDSGCNLPQIYAHSADSKFVGSSMRTYGDSYKASENSNDLALDLIFYNKSKKEQKPYTLKFPKYESLFDQIIKQVDDMDKFSSIENLGRDYQTIFDHELEECINGQVGLHLTSYATLDQYPKYLLENGTKLQDLNDHLNRNGFKYILSNDCLENDKFSQLMLNIESDSKNIKSEDLSPGERLELLTLLWRFETKVWKKSNVGAIILLDEPDVHLHPGLVKEMIETIKTKLISKLDIQIIMTTHSPTTVSLVPQDSIYIISEDSSRRKQVKIEKAKSKEQAIQLLTSEFVHVSLPFRLIFVEATDDEHFYQMIVNKLIQKQLFIPSIPLKFHSHGYSLKKHSPDEDGNITTEDSSRQIVERLVGFCADPKIAKENRDYSLTGFIFGLVDNDNMGKSTLNNIKCLEDRYSLENYIYDPVYLYYYFRKKDNLVEIEKEVNSKLGLKSHPVRLSKYCEDGDTKTNTRVLQIIIDIIYDKLVKTIEGFVLLNKTINFADLALKLISYRNNIKVLTGKLSENEEFAQKIEKDMKILKQKCKLNNNQSYEKDNDQNNIQNLAQGNSQGNKQGYFQGQLIHKIEIILENMNAECKDFDHKLKGLYDYADSINKAIGRLKRNSFLEDGDTLIPDRIQISFEKKIILSYPKVILKMRGHDLVMFYKETFKSMPNASNMIRFLRNENFLIPSDLVKILKELQTSHV</sequence>
<dbReference type="Gene3D" id="3.40.50.300">
    <property type="entry name" value="P-loop containing nucleotide triphosphate hydrolases"/>
    <property type="match status" value="1"/>
</dbReference>
<dbReference type="InParanoid" id="B3RR42"/>
<dbReference type="OrthoDB" id="2135407at2759"/>
<name>B3RR42_TRIAD</name>
<dbReference type="GO" id="GO:0008234">
    <property type="term" value="F:cysteine-type peptidase activity"/>
    <property type="evidence" value="ECO:0007669"/>
    <property type="project" value="InterPro"/>
</dbReference>
<evidence type="ECO:0008006" key="10">
    <source>
        <dbReference type="Google" id="ProtNLM"/>
    </source>
</evidence>
<evidence type="ECO:0000256" key="4">
    <source>
        <dbReference type="ARBA" id="ARBA00022801"/>
    </source>
</evidence>
<dbReference type="CDD" id="cd00267">
    <property type="entry name" value="ABC_ATPase"/>
    <property type="match status" value="1"/>
</dbReference>
<dbReference type="PANTHER" id="PTHR43204">
    <property type="entry name" value="ABC TRANSPORTER I FAMILY MEMBER 6, CHLOROPLASTIC"/>
    <property type="match status" value="1"/>
</dbReference>
<dbReference type="Proteomes" id="UP000009022">
    <property type="component" value="Unassembled WGS sequence"/>
</dbReference>
<dbReference type="EMBL" id="DS985243">
    <property type="protein sequence ID" value="EDV26811.1"/>
    <property type="molecule type" value="Genomic_DNA"/>
</dbReference>
<keyword evidence="4" id="KW-0378">Hydrolase</keyword>
<evidence type="ECO:0000259" key="6">
    <source>
        <dbReference type="Pfam" id="PF02902"/>
    </source>
</evidence>
<dbReference type="GO" id="GO:0005524">
    <property type="term" value="F:ATP binding"/>
    <property type="evidence" value="ECO:0007669"/>
    <property type="project" value="UniProtKB-KW"/>
</dbReference>
<dbReference type="InterPro" id="IPR027417">
    <property type="entry name" value="P-loop_NTPase"/>
</dbReference>
<dbReference type="GO" id="GO:0016887">
    <property type="term" value="F:ATP hydrolysis activity"/>
    <property type="evidence" value="ECO:0000318"/>
    <property type="project" value="GO_Central"/>
</dbReference>
<feature type="domain" description="ATPase AAA-type core" evidence="7">
    <location>
        <begin position="891"/>
        <end position="1009"/>
    </location>
</feature>
<evidence type="ECO:0000256" key="5">
    <source>
        <dbReference type="ARBA" id="ARBA00022840"/>
    </source>
</evidence>
<evidence type="ECO:0000256" key="3">
    <source>
        <dbReference type="ARBA" id="ARBA00022741"/>
    </source>
</evidence>
<feature type="domain" description="Ubiquitin-like protease family profile" evidence="6">
    <location>
        <begin position="369"/>
        <end position="459"/>
    </location>
</feature>
<proteinExistence type="inferred from homology"/>
<feature type="domain" description="Ubiquitin-like protease family profile" evidence="6">
    <location>
        <begin position="549"/>
        <end position="660"/>
    </location>
</feature>
<dbReference type="GO" id="GO:1990229">
    <property type="term" value="C:iron-sulfur cluster assembly complex"/>
    <property type="evidence" value="ECO:0000318"/>
    <property type="project" value="GO_Central"/>
</dbReference>
<dbReference type="PhylomeDB" id="B3RR42"/>
<evidence type="ECO:0000256" key="2">
    <source>
        <dbReference type="ARBA" id="ARBA00022670"/>
    </source>
</evidence>
<dbReference type="GO" id="GO:0006508">
    <property type="term" value="P:proteolysis"/>
    <property type="evidence" value="ECO:0007669"/>
    <property type="project" value="UniProtKB-KW"/>
</dbReference>
<evidence type="ECO:0000313" key="9">
    <source>
        <dbReference type="Proteomes" id="UP000009022"/>
    </source>
</evidence>
<dbReference type="SUPFAM" id="SSF52540">
    <property type="entry name" value="P-loop containing nucleoside triphosphate hydrolases"/>
    <property type="match status" value="1"/>
</dbReference>
<evidence type="ECO:0000256" key="1">
    <source>
        <dbReference type="ARBA" id="ARBA00005234"/>
    </source>
</evidence>
<dbReference type="GO" id="GO:0016226">
    <property type="term" value="P:iron-sulfur cluster assembly"/>
    <property type="evidence" value="ECO:0000318"/>
    <property type="project" value="GO_Central"/>
</dbReference>
<dbReference type="Gene3D" id="3.40.395.10">
    <property type="entry name" value="Adenoviral Proteinase, Chain A"/>
    <property type="match status" value="2"/>
</dbReference>
<dbReference type="InterPro" id="IPR003653">
    <property type="entry name" value="Peptidase_C48_C"/>
</dbReference>
<reference evidence="8 9" key="1">
    <citation type="journal article" date="2008" name="Nature">
        <title>The Trichoplax genome and the nature of placozoans.</title>
        <authorList>
            <person name="Srivastava M."/>
            <person name="Begovic E."/>
            <person name="Chapman J."/>
            <person name="Putnam N.H."/>
            <person name="Hellsten U."/>
            <person name="Kawashima T."/>
            <person name="Kuo A."/>
            <person name="Mitros T."/>
            <person name="Salamov A."/>
            <person name="Carpenter M.L."/>
            <person name="Signorovitch A.Y."/>
            <person name="Moreno M.A."/>
            <person name="Kamm K."/>
            <person name="Grimwood J."/>
            <person name="Schmutz J."/>
            <person name="Shapiro H."/>
            <person name="Grigoriev I.V."/>
            <person name="Buss L.W."/>
            <person name="Schierwater B."/>
            <person name="Dellaporta S.L."/>
            <person name="Rokhsar D.S."/>
        </authorList>
    </citation>
    <scope>NUCLEOTIDE SEQUENCE [LARGE SCALE GENOMIC DNA]</scope>
    <source>
        <strain evidence="8 9">Grell-BS-1999</strain>
    </source>
</reference>
<evidence type="ECO:0000313" key="8">
    <source>
        <dbReference type="EMBL" id="EDV26811.1"/>
    </source>
</evidence>
<dbReference type="InterPro" id="IPR010230">
    <property type="entry name" value="FeS-cluster_ATPase_SufC"/>
</dbReference>